<keyword evidence="3" id="KW-1185">Reference proteome</keyword>
<protein>
    <submittedName>
        <fullName evidence="2">N-acetyl-transferase</fullName>
    </submittedName>
</protein>
<dbReference type="Gene3D" id="3.40.630.30">
    <property type="match status" value="2"/>
</dbReference>
<feature type="domain" description="N-acetyltransferase" evidence="1">
    <location>
        <begin position="229"/>
        <end position="345"/>
    </location>
</feature>
<dbReference type="Proteomes" id="UP001465668">
    <property type="component" value="Unassembled WGS sequence"/>
</dbReference>
<dbReference type="InterPro" id="IPR000182">
    <property type="entry name" value="GNAT_dom"/>
</dbReference>
<evidence type="ECO:0000313" key="2">
    <source>
        <dbReference type="EMBL" id="KAK9769467.1"/>
    </source>
</evidence>
<dbReference type="Pfam" id="PF13302">
    <property type="entry name" value="Acetyltransf_3"/>
    <property type="match status" value="1"/>
</dbReference>
<accession>A0ABR2X6S3</accession>
<organism evidence="2 3">
    <name type="scientific">Seiridium cardinale</name>
    <dbReference type="NCBI Taxonomy" id="138064"/>
    <lineage>
        <taxon>Eukaryota</taxon>
        <taxon>Fungi</taxon>
        <taxon>Dikarya</taxon>
        <taxon>Ascomycota</taxon>
        <taxon>Pezizomycotina</taxon>
        <taxon>Sordariomycetes</taxon>
        <taxon>Xylariomycetidae</taxon>
        <taxon>Amphisphaeriales</taxon>
        <taxon>Sporocadaceae</taxon>
        <taxon>Seiridium</taxon>
    </lineage>
</organism>
<evidence type="ECO:0000313" key="3">
    <source>
        <dbReference type="Proteomes" id="UP001465668"/>
    </source>
</evidence>
<proteinExistence type="predicted"/>
<dbReference type="EMBL" id="JARVKM010000123">
    <property type="protein sequence ID" value="KAK9769467.1"/>
    <property type="molecule type" value="Genomic_DNA"/>
</dbReference>
<evidence type="ECO:0000259" key="1">
    <source>
        <dbReference type="Pfam" id="PF13302"/>
    </source>
</evidence>
<gene>
    <name evidence="2" type="ORF">SCAR479_13863</name>
</gene>
<dbReference type="PANTHER" id="PTHR43792:SF1">
    <property type="entry name" value="N-ACETYLTRANSFERASE DOMAIN-CONTAINING PROTEIN"/>
    <property type="match status" value="1"/>
</dbReference>
<reference evidence="2 3" key="1">
    <citation type="submission" date="2024-02" db="EMBL/GenBank/DDBJ databases">
        <title>First draft genome assembly of two strains of Seiridium cardinale.</title>
        <authorList>
            <person name="Emiliani G."/>
            <person name="Scali E."/>
        </authorList>
    </citation>
    <scope>NUCLEOTIDE SEQUENCE [LARGE SCALE GENOMIC DNA]</scope>
    <source>
        <strain evidence="2 3">BM-138-000479</strain>
    </source>
</reference>
<dbReference type="InterPro" id="IPR016181">
    <property type="entry name" value="Acyl_CoA_acyltransferase"/>
</dbReference>
<dbReference type="PANTHER" id="PTHR43792">
    <property type="entry name" value="GNAT FAMILY, PUTATIVE (AFU_ORTHOLOGUE AFUA_3G00765)-RELATED-RELATED"/>
    <property type="match status" value="1"/>
</dbReference>
<dbReference type="InterPro" id="IPR051531">
    <property type="entry name" value="N-acetyltransferase"/>
</dbReference>
<sequence>MTTYSKVTVLTTLPSIENLGPIGEDYSNIIIRPLQHSDIEAYHSLGKNPVVSLNRTKPNTDLNETRARLERIIQTPLSEGVNFGVFLKNSDASEGDLIAEGGVKIFQSSWPEIYYIFRQDQKKSRGSFLNLMTNDFWFTIPREEKRLEVHSLSLPKGYKSTQSSIDFLCAEIPKDDEENKAIFEHSGYFELCGELPNTSQYWRHIPKVPVRTTFPITLDNLPLPAPTLRLIIRPVRPSDLEAYHSMMQVPEVVEGLLGSPSSSFDESQSRKWLFDPPSPSTTLLKYAIFLKNSEGNEGEFIGEGGMTIPYLGWPSLHYVFKKESWGLGYATEFVKAFMGYWWNEIPRENTQRQNYF</sequence>
<dbReference type="SUPFAM" id="SSF55729">
    <property type="entry name" value="Acyl-CoA N-acyltransferases (Nat)"/>
    <property type="match status" value="2"/>
</dbReference>
<name>A0ABR2X6S3_9PEZI</name>
<comment type="caution">
    <text evidence="2">The sequence shown here is derived from an EMBL/GenBank/DDBJ whole genome shotgun (WGS) entry which is preliminary data.</text>
</comment>